<dbReference type="InterPro" id="IPR001534">
    <property type="entry name" value="Transthyretin-like"/>
</dbReference>
<dbReference type="Proteomes" id="UP000887574">
    <property type="component" value="Unplaced"/>
</dbReference>
<keyword evidence="5" id="KW-1185">Reference proteome</keyword>
<evidence type="ECO:0000256" key="1">
    <source>
        <dbReference type="ARBA" id="ARBA00004613"/>
    </source>
</evidence>
<reference evidence="6" key="1">
    <citation type="submission" date="2022-11" db="UniProtKB">
        <authorList>
            <consortium name="WormBaseParasite"/>
        </authorList>
    </citation>
    <scope>IDENTIFICATION</scope>
</reference>
<evidence type="ECO:0000256" key="3">
    <source>
        <dbReference type="ARBA" id="ARBA00022525"/>
    </source>
</evidence>
<dbReference type="InterPro" id="IPR038479">
    <property type="entry name" value="Transthyretin-like_sf"/>
</dbReference>
<dbReference type="AlphaFoldDB" id="A0A915DXZ7"/>
<sequence length="296" mass="33889">MEIYLDWIVSAWESLSTESIAKSFKDCGITICHDGSEDGLVHCFKEHGPIPDGQFDLIEARYAMDQVTALKKLTWDRMKKTGTGNLLELVIQNRNPRLYEEEMWHGEKEVLKIKKSKSCAESVYLQSTFEACDSLLKELITESFKSCGITNFTDGSEDDKIHCFKKDEVRVAGIVYCIRPTNYDFPDETPTGLPTLHADEHPKYVIVKGETVYLYEEDSGWFGDADDLLDKQETNRHGEFDLKGSENEFGQIEPYLYMDTEACSTPEKKHKNCKTIVKVPFHTMAQTRNSSKWSSF</sequence>
<evidence type="ECO:0000313" key="6">
    <source>
        <dbReference type="WBParaSite" id="jg24873"/>
    </source>
</evidence>
<evidence type="ECO:0000256" key="2">
    <source>
        <dbReference type="ARBA" id="ARBA00010112"/>
    </source>
</evidence>
<keyword evidence="4" id="KW-0732">Signal</keyword>
<dbReference type="GO" id="GO:0005576">
    <property type="term" value="C:extracellular region"/>
    <property type="evidence" value="ECO:0007669"/>
    <property type="project" value="UniProtKB-SubCell"/>
</dbReference>
<proteinExistence type="inferred from homology"/>
<name>A0A915DXZ7_9BILA</name>
<comment type="similarity">
    <text evidence="2">Belongs to the nematode transthyretin-like family.</text>
</comment>
<evidence type="ECO:0000313" key="5">
    <source>
        <dbReference type="Proteomes" id="UP000887574"/>
    </source>
</evidence>
<dbReference type="Gene3D" id="2.60.40.3330">
    <property type="match status" value="1"/>
</dbReference>
<dbReference type="WBParaSite" id="jg24873">
    <property type="protein sequence ID" value="jg24873"/>
    <property type="gene ID" value="jg24873"/>
</dbReference>
<protein>
    <submittedName>
        <fullName evidence="6">Uncharacterized protein</fullName>
    </submittedName>
</protein>
<comment type="subcellular location">
    <subcellularLocation>
        <location evidence="1">Secreted</location>
    </subcellularLocation>
</comment>
<dbReference type="PANTHER" id="PTHR21700">
    <property type="entry name" value="TRANSTHYRETIN-LIKE FAMILY PROTEIN-RELATED"/>
    <property type="match status" value="1"/>
</dbReference>
<evidence type="ECO:0000256" key="4">
    <source>
        <dbReference type="ARBA" id="ARBA00022729"/>
    </source>
</evidence>
<organism evidence="5 6">
    <name type="scientific">Ditylenchus dipsaci</name>
    <dbReference type="NCBI Taxonomy" id="166011"/>
    <lineage>
        <taxon>Eukaryota</taxon>
        <taxon>Metazoa</taxon>
        <taxon>Ecdysozoa</taxon>
        <taxon>Nematoda</taxon>
        <taxon>Chromadorea</taxon>
        <taxon>Rhabditida</taxon>
        <taxon>Tylenchina</taxon>
        <taxon>Tylenchomorpha</taxon>
        <taxon>Sphaerularioidea</taxon>
        <taxon>Anguinidae</taxon>
        <taxon>Anguininae</taxon>
        <taxon>Ditylenchus</taxon>
    </lineage>
</organism>
<dbReference type="GO" id="GO:0009986">
    <property type="term" value="C:cell surface"/>
    <property type="evidence" value="ECO:0007669"/>
    <property type="project" value="InterPro"/>
</dbReference>
<accession>A0A915DXZ7</accession>
<dbReference type="Pfam" id="PF01060">
    <property type="entry name" value="TTR-52"/>
    <property type="match status" value="1"/>
</dbReference>
<keyword evidence="3" id="KW-0964">Secreted</keyword>